<dbReference type="OrthoDB" id="9058532at2"/>
<dbReference type="InterPro" id="IPR050483">
    <property type="entry name" value="CoA-transferase_III_domain"/>
</dbReference>
<dbReference type="RefSeq" id="WP_092721062.1">
    <property type="nucleotide sequence ID" value="NZ_FMBK01000017.1"/>
</dbReference>
<gene>
    <name evidence="2" type="ORF">ACKVE0_13095</name>
    <name evidence="3" type="ORF">GA0116959_1177</name>
</gene>
<name>A0A1C4GYM2_9GAMM</name>
<protein>
    <submittedName>
        <fullName evidence="2">CaiB/BaiF CoA transferase family protein</fullName>
    </submittedName>
    <submittedName>
        <fullName evidence="3">Crotonobetainyl-CoA:carnitine CoA-transferase CaiB</fullName>
    </submittedName>
</protein>
<keyword evidence="1 3" id="KW-0808">Transferase</keyword>
<dbReference type="Proteomes" id="UP000243661">
    <property type="component" value="Unassembled WGS sequence"/>
</dbReference>
<dbReference type="GO" id="GO:0008410">
    <property type="term" value="F:CoA-transferase activity"/>
    <property type="evidence" value="ECO:0007669"/>
    <property type="project" value="TreeGrafter"/>
</dbReference>
<dbReference type="InterPro" id="IPR023606">
    <property type="entry name" value="CoA-Trfase_III_dom_1_sf"/>
</dbReference>
<dbReference type="PANTHER" id="PTHR48207">
    <property type="entry name" value="SUCCINATE--HYDROXYMETHYLGLUTARATE COA-TRANSFERASE"/>
    <property type="match status" value="1"/>
</dbReference>
<reference evidence="2 5" key="2">
    <citation type="submission" date="2024-12" db="EMBL/GenBank/DDBJ databases">
        <title>C001-4G Acinetobacter sp. assembled genome.</title>
        <authorList>
            <person name="D'Arcy K."/>
            <person name="Kingdon A.D.H."/>
            <person name="Breen A."/>
            <person name="Mckeown C."/>
            <person name="Allman E."/>
            <person name="Sharma P."/>
            <person name="Mcleman A."/>
            <person name="Roberts A.P."/>
        </authorList>
    </citation>
    <scope>NUCLEOTIDE SEQUENCE [LARGE SCALE GENOMIC DNA]</scope>
    <source>
        <strain evidence="2 5">C1-4G</strain>
    </source>
</reference>
<keyword evidence="5" id="KW-1185">Reference proteome</keyword>
<evidence type="ECO:0000313" key="5">
    <source>
        <dbReference type="Proteomes" id="UP001632339"/>
    </source>
</evidence>
<evidence type="ECO:0000256" key="1">
    <source>
        <dbReference type="ARBA" id="ARBA00022679"/>
    </source>
</evidence>
<dbReference type="InterPro" id="IPR003673">
    <property type="entry name" value="CoA-Trfase_fam_III"/>
</dbReference>
<dbReference type="Proteomes" id="UP001632339">
    <property type="component" value="Unassembled WGS sequence"/>
</dbReference>
<evidence type="ECO:0000313" key="3">
    <source>
        <dbReference type="EMBL" id="SCC73222.1"/>
    </source>
</evidence>
<dbReference type="AlphaFoldDB" id="A0A1C4GYM2"/>
<sequence>MGALTGFRVLDLSRILAGPWCSQILADLGAEVIKVEKPDHGDDTRMWGPPWLKNNQNQDTHESAYYLSANRGKHSVAIDLSTPEGQSIIKKIAEQSDVVIENYKAGSLKKYGLDYASLSSLNPRLVYCSITGFGQYGPRANEPGYDFIIQGMGGMMSVTGERDDLPGGGPQKAGLAFSDLTTGLYSAIAIQAALLSREKTGEGQHIDMALLDTQVASLSVLAMNYLTSEKIPGRFGNAHANIVPYQVFNAKEGEFIIACGNDMQFKALCEAIGLPHLSQDPRFNQNSGRVIHREEITDILQQHFYSQAAKTWVELIHAVKVPVGMINDLKQTLEEEQVIARDMVIQMPHPLREDYISIGSPIKLSKTPVEYKKAPPCLGQDTDAILSQFLSQDEIQEFKDKKVIQQR</sequence>
<evidence type="ECO:0000313" key="4">
    <source>
        <dbReference type="Proteomes" id="UP000243661"/>
    </source>
</evidence>
<dbReference type="Pfam" id="PF02515">
    <property type="entry name" value="CoA_transf_3"/>
    <property type="match status" value="1"/>
</dbReference>
<reference evidence="3 4" key="1">
    <citation type="submission" date="2016-08" db="EMBL/GenBank/DDBJ databases">
        <authorList>
            <person name="Seilhamer J.J."/>
        </authorList>
    </citation>
    <scope>NUCLEOTIDE SEQUENCE [LARGE SCALE GENOMIC DNA]</scope>
    <source>
        <strain evidence="3 4">ANC 4874</strain>
    </source>
</reference>
<dbReference type="EMBL" id="JBJXCW010000016">
    <property type="protein sequence ID" value="MFN0298451.1"/>
    <property type="molecule type" value="Genomic_DNA"/>
</dbReference>
<dbReference type="Gene3D" id="3.30.1540.10">
    <property type="entry name" value="formyl-coa transferase, domain 3"/>
    <property type="match status" value="1"/>
</dbReference>
<organism evidence="3 4">
    <name type="scientific">Acinetobacter albensis</name>
    <dbReference type="NCBI Taxonomy" id="1673609"/>
    <lineage>
        <taxon>Bacteria</taxon>
        <taxon>Pseudomonadati</taxon>
        <taxon>Pseudomonadota</taxon>
        <taxon>Gammaproteobacteria</taxon>
        <taxon>Moraxellales</taxon>
        <taxon>Moraxellaceae</taxon>
        <taxon>Acinetobacter</taxon>
    </lineage>
</organism>
<dbReference type="SUPFAM" id="SSF89796">
    <property type="entry name" value="CoA-transferase family III (CaiB/BaiF)"/>
    <property type="match status" value="1"/>
</dbReference>
<evidence type="ECO:0000313" key="2">
    <source>
        <dbReference type="EMBL" id="MFN0298451.1"/>
    </source>
</evidence>
<accession>A0A1C4GYM2</accession>
<dbReference type="PANTHER" id="PTHR48207:SF3">
    <property type="entry name" value="SUCCINATE--HYDROXYMETHYLGLUTARATE COA-TRANSFERASE"/>
    <property type="match status" value="1"/>
</dbReference>
<proteinExistence type="predicted"/>
<dbReference type="InterPro" id="IPR044855">
    <property type="entry name" value="CoA-Trfase_III_dom3_sf"/>
</dbReference>
<dbReference type="EMBL" id="FMBK01000017">
    <property type="protein sequence ID" value="SCC73222.1"/>
    <property type="molecule type" value="Genomic_DNA"/>
</dbReference>
<dbReference type="Gene3D" id="3.40.50.10540">
    <property type="entry name" value="Crotonobetainyl-coa:carnitine coa-transferase, domain 1"/>
    <property type="match status" value="1"/>
</dbReference>